<dbReference type="RefSeq" id="WP_119705047.1">
    <property type="nucleotide sequence ID" value="NZ_JBHSOI010000002.1"/>
</dbReference>
<dbReference type="PANTHER" id="PTHR22912:SF217">
    <property type="entry name" value="DIHYDROLIPOYL DEHYDROGENASE"/>
    <property type="match status" value="1"/>
</dbReference>
<feature type="domain" description="Pyridine nucleotide-disulphide oxidoreductase dimerisation" evidence="17">
    <location>
        <begin position="355"/>
        <end position="464"/>
    </location>
</feature>
<dbReference type="FunFam" id="3.30.390.30:FF:000001">
    <property type="entry name" value="Dihydrolipoyl dehydrogenase"/>
    <property type="match status" value="1"/>
</dbReference>
<feature type="binding site" evidence="14">
    <location>
        <begin position="158"/>
        <end position="160"/>
    </location>
    <ligand>
        <name>FAD</name>
        <dbReference type="ChEBI" id="CHEBI:57692"/>
    </ligand>
</feature>
<feature type="binding site" evidence="14">
    <location>
        <begin position="193"/>
        <end position="200"/>
    </location>
    <ligand>
        <name>NAD(+)</name>
        <dbReference type="ChEBI" id="CHEBI:57540"/>
    </ligand>
</feature>
<evidence type="ECO:0000256" key="3">
    <source>
        <dbReference type="ARBA" id="ARBA00012608"/>
    </source>
</evidence>
<keyword evidence="10" id="KW-1015">Disulfide bond</keyword>
<dbReference type="Pfam" id="PF02852">
    <property type="entry name" value="Pyr_redox_dim"/>
    <property type="match status" value="1"/>
</dbReference>
<evidence type="ECO:0000256" key="16">
    <source>
        <dbReference type="RuleBase" id="RU003692"/>
    </source>
</evidence>
<comment type="cofactor">
    <cofactor evidence="14 16">
        <name>FAD</name>
        <dbReference type="ChEBI" id="CHEBI:57692"/>
    </cofactor>
    <text evidence="14 16">Binds 1 FAD per subunit.</text>
</comment>
<evidence type="ECO:0000256" key="12">
    <source>
        <dbReference type="ARBA" id="ARBA00049187"/>
    </source>
</evidence>
<dbReference type="InterPro" id="IPR004099">
    <property type="entry name" value="Pyr_nucl-diS_OxRdtase_dimer"/>
</dbReference>
<dbReference type="GO" id="GO:0050660">
    <property type="term" value="F:flavin adenine dinucleotide binding"/>
    <property type="evidence" value="ECO:0007669"/>
    <property type="project" value="InterPro"/>
</dbReference>
<dbReference type="OrthoDB" id="4763248at2"/>
<dbReference type="GO" id="GO:0006103">
    <property type="term" value="P:2-oxoglutarate metabolic process"/>
    <property type="evidence" value="ECO:0007669"/>
    <property type="project" value="TreeGrafter"/>
</dbReference>
<comment type="caution">
    <text evidence="19">The sequence shown here is derived from an EMBL/GenBank/DDBJ whole genome shotgun (WGS) entry which is preliminary data.</text>
</comment>
<reference evidence="19 20" key="1">
    <citation type="submission" date="2018-08" db="EMBL/GenBank/DDBJ databases">
        <title>Aeromicrobium sp. M2KJ-4, whole genome shotgun sequence.</title>
        <authorList>
            <person name="Tuo L."/>
        </authorList>
    </citation>
    <scope>NUCLEOTIDE SEQUENCE [LARGE SCALE GENOMIC DNA]</scope>
    <source>
        <strain evidence="19 20">M2KJ-4</strain>
    </source>
</reference>
<dbReference type="PRINTS" id="PR00368">
    <property type="entry name" value="FADPNR"/>
</dbReference>
<dbReference type="NCBIfam" id="TIGR01350">
    <property type="entry name" value="lipoamide_DH"/>
    <property type="match status" value="1"/>
</dbReference>
<dbReference type="SUPFAM" id="SSF55424">
    <property type="entry name" value="FAD/NAD-linked reductases, dimerisation (C-terminal) domain"/>
    <property type="match status" value="1"/>
</dbReference>
<keyword evidence="8 16" id="KW-0560">Oxidoreductase</keyword>
<keyword evidence="14" id="KW-0547">Nucleotide-binding</keyword>
<dbReference type="EC" id="1.8.1.4" evidence="3 16"/>
<keyword evidence="5" id="KW-0963">Cytoplasm</keyword>
<evidence type="ECO:0000256" key="8">
    <source>
        <dbReference type="ARBA" id="ARBA00023002"/>
    </source>
</evidence>
<dbReference type="PIRSF" id="PIRSF000350">
    <property type="entry name" value="Mercury_reductase_MerA"/>
    <property type="match status" value="1"/>
</dbReference>
<dbReference type="GO" id="GO:0005737">
    <property type="term" value="C:cytoplasm"/>
    <property type="evidence" value="ECO:0007669"/>
    <property type="project" value="UniProtKB-SubCell"/>
</dbReference>
<keyword evidence="11 16" id="KW-0676">Redox-active center</keyword>
<evidence type="ECO:0000256" key="10">
    <source>
        <dbReference type="ARBA" id="ARBA00023157"/>
    </source>
</evidence>
<dbReference type="InterPro" id="IPR001100">
    <property type="entry name" value="Pyr_nuc-diS_OxRdtase"/>
</dbReference>
<dbReference type="PROSITE" id="PS51257">
    <property type="entry name" value="PROKAR_LIPOPROTEIN"/>
    <property type="match status" value="1"/>
</dbReference>
<evidence type="ECO:0000256" key="1">
    <source>
        <dbReference type="ARBA" id="ARBA00004496"/>
    </source>
</evidence>
<evidence type="ECO:0000256" key="15">
    <source>
        <dbReference type="PIRSR" id="PIRSR000350-4"/>
    </source>
</evidence>
<feature type="binding site" evidence="14">
    <location>
        <position position="216"/>
    </location>
    <ligand>
        <name>NAD(+)</name>
        <dbReference type="ChEBI" id="CHEBI:57540"/>
    </ligand>
</feature>
<dbReference type="Gene3D" id="3.30.390.30">
    <property type="match status" value="1"/>
</dbReference>
<dbReference type="InterPro" id="IPR012999">
    <property type="entry name" value="Pyr_OxRdtase_I_AS"/>
</dbReference>
<sequence length="476" mass="50071">MKRHTLLWEDTVADGAGNTFDIVILGGGSGGYACALRAVQLGKTVALIEKSKLGGTCLHWGCIPTKALLHSAEVADLAREGETFGIKSTFDGIDMTQVNKYKDGVIDRLYKGLQGLIKSGGITVVEGEGKLVSTDPNGGGTVEVNGEKYTGTNVVLATGSVSRTLGLEIGGRVITSTEALSMTEVPEKVVIIGGSVIGVEFASVWKSFGADVTIIEGLPTLVPLEDPALSKGLERAFRKRKINFKTGVKFDSVKQTDTGVTVTLENGDTIETDLVLVAVGRGPNSAGMGYEEAGVTVDRGWVPTNERLATNVKGIFAVGDLVPGLQLAHRGFAHGIFVAEEIAGLEPQVVVDSGIPRVTYCEPEIASVGITEPQAKEKYGDDQVEIVEYNLGGNGKSQILGTAGTVKLVREKDGPIVGVHMLGSRFGEQVGEASLMVNWEAYPEDVAQFIHAHPTQNEALGEAALALAGKPLHSHA</sequence>
<comment type="miscellaneous">
    <text evidence="16">The active site is a redox-active disulfide bond.</text>
</comment>
<evidence type="ECO:0000256" key="9">
    <source>
        <dbReference type="ARBA" id="ARBA00023027"/>
    </source>
</evidence>
<feature type="binding site" evidence="14">
    <location>
        <position position="129"/>
    </location>
    <ligand>
        <name>FAD</name>
        <dbReference type="ChEBI" id="CHEBI:57692"/>
    </ligand>
</feature>
<dbReference type="InterPro" id="IPR036188">
    <property type="entry name" value="FAD/NAD-bd_sf"/>
</dbReference>
<evidence type="ECO:0000256" key="4">
    <source>
        <dbReference type="ARBA" id="ARBA00016961"/>
    </source>
</evidence>
<comment type="catalytic activity">
    <reaction evidence="12 16">
        <text>N(6)-[(R)-dihydrolipoyl]-L-lysyl-[protein] + NAD(+) = N(6)-[(R)-lipoyl]-L-lysyl-[protein] + NADH + H(+)</text>
        <dbReference type="Rhea" id="RHEA:15045"/>
        <dbReference type="Rhea" id="RHEA-COMP:10474"/>
        <dbReference type="Rhea" id="RHEA-COMP:10475"/>
        <dbReference type="ChEBI" id="CHEBI:15378"/>
        <dbReference type="ChEBI" id="CHEBI:57540"/>
        <dbReference type="ChEBI" id="CHEBI:57945"/>
        <dbReference type="ChEBI" id="CHEBI:83099"/>
        <dbReference type="ChEBI" id="CHEBI:83100"/>
        <dbReference type="EC" id="1.8.1.4"/>
    </reaction>
</comment>
<feature type="binding site" evidence="14">
    <location>
        <position position="66"/>
    </location>
    <ligand>
        <name>FAD</name>
        <dbReference type="ChEBI" id="CHEBI:57692"/>
    </ligand>
</feature>
<dbReference type="AlphaFoldDB" id="A0A371P3D3"/>
<keyword evidence="6 16" id="KW-0285">Flavoprotein</keyword>
<organism evidence="19 20">
    <name type="scientific">Aeromicrobium endophyticum</name>
    <dbReference type="NCBI Taxonomy" id="2292704"/>
    <lineage>
        <taxon>Bacteria</taxon>
        <taxon>Bacillati</taxon>
        <taxon>Actinomycetota</taxon>
        <taxon>Actinomycetes</taxon>
        <taxon>Propionibacteriales</taxon>
        <taxon>Nocardioidaceae</taxon>
        <taxon>Aeromicrobium</taxon>
    </lineage>
</organism>
<name>A0A371P3D3_9ACTN</name>
<gene>
    <name evidence="19" type="primary">lpdA</name>
    <name evidence="19" type="ORF">DX116_15070</name>
</gene>
<dbReference type="Gene3D" id="3.50.50.60">
    <property type="entry name" value="FAD/NAD(P)-binding domain"/>
    <property type="match status" value="2"/>
</dbReference>
<evidence type="ECO:0000259" key="18">
    <source>
        <dbReference type="Pfam" id="PF07992"/>
    </source>
</evidence>
<evidence type="ECO:0000256" key="6">
    <source>
        <dbReference type="ARBA" id="ARBA00022630"/>
    </source>
</evidence>
<proteinExistence type="inferred from homology"/>
<feature type="binding site" evidence="14">
    <location>
        <position position="280"/>
    </location>
    <ligand>
        <name>NAD(+)</name>
        <dbReference type="ChEBI" id="CHEBI:57540"/>
    </ligand>
</feature>
<evidence type="ECO:0000256" key="7">
    <source>
        <dbReference type="ARBA" id="ARBA00022827"/>
    </source>
</evidence>
<keyword evidence="7 14" id="KW-0274">FAD</keyword>
<dbReference type="Pfam" id="PF07992">
    <property type="entry name" value="Pyr_redox_2"/>
    <property type="match status" value="1"/>
</dbReference>
<dbReference type="PROSITE" id="PS00076">
    <property type="entry name" value="PYRIDINE_REDOX_1"/>
    <property type="match status" value="1"/>
</dbReference>
<feature type="domain" description="FAD/NAD(P)-binding" evidence="18">
    <location>
        <begin position="20"/>
        <end position="335"/>
    </location>
</feature>
<dbReference type="SUPFAM" id="SSF51905">
    <property type="entry name" value="FAD/NAD(P)-binding domain"/>
    <property type="match status" value="1"/>
</dbReference>
<evidence type="ECO:0000256" key="2">
    <source>
        <dbReference type="ARBA" id="ARBA00007532"/>
    </source>
</evidence>
<feature type="binding site" evidence="14">
    <location>
        <position position="320"/>
    </location>
    <ligand>
        <name>FAD</name>
        <dbReference type="ChEBI" id="CHEBI:57692"/>
    </ligand>
</feature>
<evidence type="ECO:0000313" key="19">
    <source>
        <dbReference type="EMBL" id="REK70454.1"/>
    </source>
</evidence>
<keyword evidence="9 14" id="KW-0520">NAD</keyword>
<dbReference type="PRINTS" id="PR00411">
    <property type="entry name" value="PNDRDTASEI"/>
</dbReference>
<evidence type="ECO:0000259" key="17">
    <source>
        <dbReference type="Pfam" id="PF02852"/>
    </source>
</evidence>
<evidence type="ECO:0000256" key="11">
    <source>
        <dbReference type="ARBA" id="ARBA00023284"/>
    </source>
</evidence>
<evidence type="ECO:0000313" key="20">
    <source>
        <dbReference type="Proteomes" id="UP000265581"/>
    </source>
</evidence>
<feature type="disulfide bond" description="Redox-active" evidence="15">
    <location>
        <begin position="57"/>
        <end position="62"/>
    </location>
</feature>
<evidence type="ECO:0000256" key="13">
    <source>
        <dbReference type="PIRSR" id="PIRSR000350-2"/>
    </source>
</evidence>
<accession>A0A371P3D3</accession>
<evidence type="ECO:0000256" key="5">
    <source>
        <dbReference type="ARBA" id="ARBA00022490"/>
    </source>
</evidence>
<comment type="similarity">
    <text evidence="2 16">Belongs to the class-I pyridine nucleotide-disulfide oxidoreductase family.</text>
</comment>
<feature type="active site" description="Proton acceptor" evidence="13">
    <location>
        <position position="453"/>
    </location>
</feature>
<protein>
    <recommendedName>
        <fullName evidence="4 16">Dihydrolipoyl dehydrogenase</fullName>
        <ecNumber evidence="3 16">1.8.1.4</ecNumber>
    </recommendedName>
</protein>
<dbReference type="PANTHER" id="PTHR22912">
    <property type="entry name" value="DISULFIDE OXIDOREDUCTASE"/>
    <property type="match status" value="1"/>
</dbReference>
<dbReference type="InterPro" id="IPR006258">
    <property type="entry name" value="Lipoamide_DH"/>
</dbReference>
<dbReference type="InterPro" id="IPR016156">
    <property type="entry name" value="FAD/NAD-linked_Rdtase_dimer_sf"/>
</dbReference>
<dbReference type="InterPro" id="IPR050151">
    <property type="entry name" value="Class-I_Pyr_Nuc-Dis_Oxidored"/>
</dbReference>
<evidence type="ECO:0000256" key="14">
    <source>
        <dbReference type="PIRSR" id="PIRSR000350-3"/>
    </source>
</evidence>
<dbReference type="Proteomes" id="UP000265581">
    <property type="component" value="Unassembled WGS sequence"/>
</dbReference>
<keyword evidence="20" id="KW-1185">Reference proteome</keyword>
<dbReference type="GO" id="GO:0004148">
    <property type="term" value="F:dihydrolipoyl dehydrogenase (NADH) activity"/>
    <property type="evidence" value="ECO:0007669"/>
    <property type="project" value="UniProtKB-EC"/>
</dbReference>
<comment type="subcellular location">
    <subcellularLocation>
        <location evidence="1">Cytoplasm</location>
    </subcellularLocation>
</comment>
<dbReference type="InterPro" id="IPR023753">
    <property type="entry name" value="FAD/NAD-binding_dom"/>
</dbReference>
<dbReference type="EMBL" id="QUBR01000002">
    <property type="protein sequence ID" value="REK70454.1"/>
    <property type="molecule type" value="Genomic_DNA"/>
</dbReference>